<sequence length="96" mass="11133">MIASKDDCNVLSAVEGDEQRRWKATAYKSGYLTSNRAQLQYNAERCWMNLATPFHITNRLVAAMMLCVHRSAFVEGKQVHDYINPKSRSLYMDYHD</sequence>
<reference evidence="1" key="1">
    <citation type="submission" date="2021-01" db="EMBL/GenBank/DDBJ databases">
        <title>Adiantum capillus-veneris genome.</title>
        <authorList>
            <person name="Fang Y."/>
            <person name="Liao Q."/>
        </authorList>
    </citation>
    <scope>NUCLEOTIDE SEQUENCE</scope>
    <source>
        <strain evidence="1">H3</strain>
        <tissue evidence="1">Leaf</tissue>
    </source>
</reference>
<comment type="caution">
    <text evidence="1">The sequence shown here is derived from an EMBL/GenBank/DDBJ whole genome shotgun (WGS) entry which is preliminary data.</text>
</comment>
<evidence type="ECO:0000313" key="2">
    <source>
        <dbReference type="Proteomes" id="UP000886520"/>
    </source>
</evidence>
<dbReference type="EMBL" id="JABFUD020000010">
    <property type="protein sequence ID" value="KAI5074462.1"/>
    <property type="molecule type" value="Genomic_DNA"/>
</dbReference>
<dbReference type="AlphaFoldDB" id="A0A9D4UV94"/>
<keyword evidence="2" id="KW-1185">Reference proteome</keyword>
<name>A0A9D4UV94_ADICA</name>
<protein>
    <submittedName>
        <fullName evidence="1">Uncharacterized protein</fullName>
    </submittedName>
</protein>
<gene>
    <name evidence="1" type="ORF">GOP47_0010423</name>
</gene>
<organism evidence="1 2">
    <name type="scientific">Adiantum capillus-veneris</name>
    <name type="common">Maidenhair fern</name>
    <dbReference type="NCBI Taxonomy" id="13818"/>
    <lineage>
        <taxon>Eukaryota</taxon>
        <taxon>Viridiplantae</taxon>
        <taxon>Streptophyta</taxon>
        <taxon>Embryophyta</taxon>
        <taxon>Tracheophyta</taxon>
        <taxon>Polypodiopsida</taxon>
        <taxon>Polypodiidae</taxon>
        <taxon>Polypodiales</taxon>
        <taxon>Pteridineae</taxon>
        <taxon>Pteridaceae</taxon>
        <taxon>Vittarioideae</taxon>
        <taxon>Adiantum</taxon>
    </lineage>
</organism>
<dbReference type="Proteomes" id="UP000886520">
    <property type="component" value="Chromosome 10"/>
</dbReference>
<accession>A0A9D4UV94</accession>
<proteinExistence type="predicted"/>
<evidence type="ECO:0000313" key="1">
    <source>
        <dbReference type="EMBL" id="KAI5074462.1"/>
    </source>
</evidence>